<feature type="compositionally biased region" description="Gly residues" evidence="1">
    <location>
        <begin position="11"/>
        <end position="20"/>
    </location>
</feature>
<proteinExistence type="predicted"/>
<dbReference type="RefSeq" id="XP_005064068.2">
    <property type="nucleotide sequence ID" value="XM_005064011.3"/>
</dbReference>
<reference evidence="3 4" key="1">
    <citation type="submission" date="2022-04" db="UniProtKB">
        <authorList>
            <consortium name="RefSeq"/>
        </authorList>
    </citation>
    <scope>IDENTIFICATION</scope>
</reference>
<dbReference type="CTD" id="121310069"/>
<evidence type="ECO:0000256" key="1">
    <source>
        <dbReference type="SAM" id="MobiDB-lite"/>
    </source>
</evidence>
<dbReference type="AlphaFoldDB" id="A0A1U7QBE3"/>
<sequence>MAAAAAAVAGAGRGGGGGADPGQERSRARSWVGAERSEGRSSLTTGWNQMRRLKRRTLRVAVRMASLLSTWLQRPWQPTWTPGWYLMPVLHLPQSWMPGWPSTHHLKLLAMGTRVHPTLNLWVGLQPMGRVTPPTQGMFRGCRQPGRLCRPVGDPSHRVPCASWLSPTMCSLASGSFT</sequence>
<accession>A0A1U7QBE3</accession>
<protein>
    <submittedName>
        <fullName evidence="3">UPF0696 protein C11orf68 homolog isoform X2</fullName>
    </submittedName>
    <submittedName>
        <fullName evidence="4">uncharacterized protein LOC101835456 isoform X2</fullName>
    </submittedName>
</protein>
<feature type="compositionally biased region" description="Low complexity" evidence="1">
    <location>
        <begin position="1"/>
        <end position="10"/>
    </location>
</feature>
<dbReference type="RefSeq" id="XP_005064065.1">
    <property type="nucleotide sequence ID" value="XM_005064008.3"/>
</dbReference>
<evidence type="ECO:0000313" key="2">
    <source>
        <dbReference type="Proteomes" id="UP000886700"/>
    </source>
</evidence>
<keyword evidence="2" id="KW-1185">Reference proteome</keyword>
<name>A0A1U7QBE3_MESAU</name>
<evidence type="ECO:0000313" key="4">
    <source>
        <dbReference type="RefSeq" id="XP_005064068.2"/>
    </source>
</evidence>
<organism evidence="3">
    <name type="scientific">Mesocricetus auratus</name>
    <name type="common">Golden hamster</name>
    <dbReference type="NCBI Taxonomy" id="10036"/>
    <lineage>
        <taxon>Eukaryota</taxon>
        <taxon>Metazoa</taxon>
        <taxon>Chordata</taxon>
        <taxon>Craniata</taxon>
        <taxon>Vertebrata</taxon>
        <taxon>Euteleostomi</taxon>
        <taxon>Mammalia</taxon>
        <taxon>Eutheria</taxon>
        <taxon>Euarchontoglires</taxon>
        <taxon>Glires</taxon>
        <taxon>Rodentia</taxon>
        <taxon>Myomorpha</taxon>
        <taxon>Muroidea</taxon>
        <taxon>Cricetidae</taxon>
        <taxon>Cricetinae</taxon>
        <taxon>Mesocricetus</taxon>
    </lineage>
</organism>
<dbReference type="OrthoDB" id="10067381at2759"/>
<feature type="region of interest" description="Disordered" evidence="1">
    <location>
        <begin position="1"/>
        <end position="45"/>
    </location>
</feature>
<dbReference type="GeneID" id="101834770"/>
<gene>
    <name evidence="3" type="primary">CUNH11orf68</name>
    <name evidence="4" type="synonym">LOC101835456</name>
</gene>
<dbReference type="Proteomes" id="UP000886700">
    <property type="component" value="Unplaced"/>
</dbReference>
<evidence type="ECO:0000313" key="3">
    <source>
        <dbReference type="RefSeq" id="XP_005064065.1"/>
    </source>
</evidence>